<keyword evidence="2" id="KW-1185">Reference proteome</keyword>
<protein>
    <submittedName>
        <fullName evidence="1">Uncharacterized protein</fullName>
    </submittedName>
</protein>
<dbReference type="EMBL" id="JACIER010000021">
    <property type="protein sequence ID" value="MBB4046041.1"/>
    <property type="molecule type" value="Genomic_DNA"/>
</dbReference>
<name>A0A840D4X8_9BACE</name>
<sequence>MSVLYHSTKCFCQAPMMKLGTQIDLKSMRDPPKCMRDPLKKGRKCGKMMRDTTFRKHLSLHIELID</sequence>
<gene>
    <name evidence="1" type="ORF">GGR06_003867</name>
</gene>
<comment type="caution">
    <text evidence="1">The sequence shown here is derived from an EMBL/GenBank/DDBJ whole genome shotgun (WGS) entry which is preliminary data.</text>
</comment>
<evidence type="ECO:0000313" key="1">
    <source>
        <dbReference type="EMBL" id="MBB4046041.1"/>
    </source>
</evidence>
<accession>A0A840D4X8</accession>
<dbReference type="AlphaFoldDB" id="A0A840D4X8"/>
<organism evidence="1 2">
    <name type="scientific">Bacteroides reticulotermitis</name>
    <dbReference type="NCBI Taxonomy" id="1133319"/>
    <lineage>
        <taxon>Bacteria</taxon>
        <taxon>Pseudomonadati</taxon>
        <taxon>Bacteroidota</taxon>
        <taxon>Bacteroidia</taxon>
        <taxon>Bacteroidales</taxon>
        <taxon>Bacteroidaceae</taxon>
        <taxon>Bacteroides</taxon>
    </lineage>
</organism>
<reference evidence="1" key="1">
    <citation type="submission" date="2020-08" db="EMBL/GenBank/DDBJ databases">
        <title>Genomic Encyclopedia of Type Strains, Phase IV (KMG-IV): sequencing the most valuable type-strain genomes for metagenomic binning, comparative biology and taxonomic classification.</title>
        <authorList>
            <person name="Goeker M."/>
        </authorList>
    </citation>
    <scope>NUCLEOTIDE SEQUENCE [LARGE SCALE GENOMIC DNA]</scope>
    <source>
        <strain evidence="1">DSM 105720</strain>
    </source>
</reference>
<proteinExistence type="predicted"/>
<evidence type="ECO:0000313" key="2">
    <source>
        <dbReference type="Proteomes" id="UP000560658"/>
    </source>
</evidence>
<dbReference type="Proteomes" id="UP000560658">
    <property type="component" value="Unassembled WGS sequence"/>
</dbReference>